<feature type="transmembrane region" description="Helical" evidence="2">
    <location>
        <begin position="6"/>
        <end position="37"/>
    </location>
</feature>
<reference evidence="3 4" key="1">
    <citation type="submission" date="2017-03" db="EMBL/GenBank/DDBJ databases">
        <title>Isolation of Levoglucosan Utilizing Bacteria.</title>
        <authorList>
            <person name="Arya A.S."/>
        </authorList>
    </citation>
    <scope>NUCLEOTIDE SEQUENCE [LARGE SCALE GENOMIC DNA]</scope>
    <source>
        <strain evidence="3 4">MEC069</strain>
    </source>
</reference>
<dbReference type="EMBL" id="MYFO01000013">
    <property type="protein sequence ID" value="TFE87597.1"/>
    <property type="molecule type" value="Genomic_DNA"/>
</dbReference>
<evidence type="ECO:0000313" key="4">
    <source>
        <dbReference type="Proteomes" id="UP000298246"/>
    </source>
</evidence>
<proteinExistence type="predicted"/>
<sequence>MNGISYVIFALMIIGLLRSWATIFIPILVLGLIYLLYKYPPNRWQLSSLFKGSSPGDKRRRKNGKFRVINGNKGNDPDDFPKYH</sequence>
<accession>A0A4Y8Q2G9</accession>
<name>A0A4Y8Q2G9_9BACL</name>
<protein>
    <submittedName>
        <fullName evidence="3">Uncharacterized protein</fullName>
    </submittedName>
</protein>
<feature type="compositionally biased region" description="Basic and acidic residues" evidence="1">
    <location>
        <begin position="75"/>
        <end position="84"/>
    </location>
</feature>
<gene>
    <name evidence="3" type="ORF">B5M42_11840</name>
</gene>
<feature type="region of interest" description="Disordered" evidence="1">
    <location>
        <begin position="48"/>
        <end position="84"/>
    </location>
</feature>
<dbReference type="AlphaFoldDB" id="A0A4Y8Q2G9"/>
<keyword evidence="4" id="KW-1185">Reference proteome</keyword>
<dbReference type="Proteomes" id="UP000298246">
    <property type="component" value="Unassembled WGS sequence"/>
</dbReference>
<dbReference type="OrthoDB" id="2660621at2"/>
<evidence type="ECO:0000256" key="1">
    <source>
        <dbReference type="SAM" id="MobiDB-lite"/>
    </source>
</evidence>
<keyword evidence="2" id="KW-1133">Transmembrane helix</keyword>
<evidence type="ECO:0000313" key="3">
    <source>
        <dbReference type="EMBL" id="TFE87597.1"/>
    </source>
</evidence>
<evidence type="ECO:0000256" key="2">
    <source>
        <dbReference type="SAM" id="Phobius"/>
    </source>
</evidence>
<comment type="caution">
    <text evidence="3">The sequence shown here is derived from an EMBL/GenBank/DDBJ whole genome shotgun (WGS) entry which is preliminary data.</text>
</comment>
<keyword evidence="2" id="KW-0472">Membrane</keyword>
<keyword evidence="2" id="KW-0812">Transmembrane</keyword>
<organism evidence="3 4">
    <name type="scientific">Paenibacillus athensensis</name>
    <dbReference type="NCBI Taxonomy" id="1967502"/>
    <lineage>
        <taxon>Bacteria</taxon>
        <taxon>Bacillati</taxon>
        <taxon>Bacillota</taxon>
        <taxon>Bacilli</taxon>
        <taxon>Bacillales</taxon>
        <taxon>Paenibacillaceae</taxon>
        <taxon>Paenibacillus</taxon>
    </lineage>
</organism>